<evidence type="ECO:0000256" key="6">
    <source>
        <dbReference type="ARBA" id="ARBA00023128"/>
    </source>
</evidence>
<evidence type="ECO:0000313" key="11">
    <source>
        <dbReference type="Proteomes" id="UP001305779"/>
    </source>
</evidence>
<protein>
    <recommendedName>
        <fullName evidence="8">ATPase synthesis protein 25</fullName>
    </recommendedName>
</protein>
<evidence type="ECO:0000256" key="5">
    <source>
        <dbReference type="ARBA" id="ARBA00022946"/>
    </source>
</evidence>
<proteinExistence type="inferred from homology"/>
<feature type="compositionally biased region" description="Basic and acidic residues" evidence="9">
    <location>
        <begin position="52"/>
        <end position="63"/>
    </location>
</feature>
<evidence type="ECO:0000256" key="4">
    <source>
        <dbReference type="ARBA" id="ARBA00022792"/>
    </source>
</evidence>
<comment type="caution">
    <text evidence="10">The sequence shown here is derived from an EMBL/GenBank/DDBJ whole genome shotgun (WGS) entry which is preliminary data.</text>
</comment>
<dbReference type="Gene3D" id="3.30.460.10">
    <property type="entry name" value="Beta Polymerase, domain 2"/>
    <property type="match status" value="1"/>
</dbReference>
<dbReference type="PANTHER" id="PTHR28087:SF1">
    <property type="entry name" value="ATPASE SYNTHESIS PROTEIN 25, MITOCHONDRIAL"/>
    <property type="match status" value="1"/>
</dbReference>
<evidence type="ECO:0000313" key="10">
    <source>
        <dbReference type="EMBL" id="KAK4494357.1"/>
    </source>
</evidence>
<sequence>MALPTAAARNLACHSCRQWMLRSFISSIGGSVVQPSSRRAFSAPSIRLNEARERVQKEEREEQGAIDTDGKYAPLEDGQESAQDGQEQTTHVPWYLQVESPIPEQENVVSARQKIPDLPEHPPPILQPLLERISVELGMDDLSLLDLRGLDPPPALGANLLMIVGTARSEKHLHFSADKLCRWLRSEHHLTPYADGLLGRQELKLKMRRRAKRSRLLSAVGAKATADSELDEGIRTGWICVNLGRVEGGDLPKSEKQLAQEANVVGFGTQTSGARIVVQLLTEEKRGEIDLEKLWTAVMKKSTREEALREKEEDEGTEEEQPEQQSTPAPQPDAFGLPQRPAFAQQQARAFHTSSRRALAVPTVPLDTTTKQDLPAAFESSDGAVESADSRSTLKSLLESLARMPHDAALATLGDDFMTPAESEDTQMGQTATVNGTSDFVISFNAALPPFPDPVNWHAHVQLLALAYRFGHPNVYNDTLLAALQNVIEAGQVPMERTYTTVLGALLGKVERNSPTFERDMEPIFDLLEEMEHYGYNALRPEILEVLHRVLVGPPTATQPTTLQSLVPALGLARLKRHLASGDMKKFWQTWNSFPRRLMPRPVEQYVVLYDALASEKTGMDFHQTRDNLSYWIYEMEHEKDPVTVENGGVELAMSLFKAIKYVDPLAEIKEWNDVRGKCEKVLRAALQ</sequence>
<dbReference type="InterPro" id="IPR040152">
    <property type="entry name" value="Atp25"/>
</dbReference>
<evidence type="ECO:0000256" key="1">
    <source>
        <dbReference type="ARBA" id="ARBA00003470"/>
    </source>
</evidence>
<keyword evidence="7 8" id="KW-0472">Membrane</keyword>
<comment type="function">
    <text evidence="8">Mitochondrial mRNA stabilization factor.</text>
</comment>
<evidence type="ECO:0000256" key="2">
    <source>
        <dbReference type="ARBA" id="ARBA00004443"/>
    </source>
</evidence>
<dbReference type="EMBL" id="JAXOVC010000014">
    <property type="protein sequence ID" value="KAK4494357.1"/>
    <property type="molecule type" value="Genomic_DNA"/>
</dbReference>
<feature type="region of interest" description="Disordered" evidence="9">
    <location>
        <begin position="302"/>
        <end position="355"/>
    </location>
</feature>
<evidence type="ECO:0000256" key="8">
    <source>
        <dbReference type="RuleBase" id="RU367062"/>
    </source>
</evidence>
<organism evidence="10 11">
    <name type="scientific">Zasmidium cellare</name>
    <name type="common">Wine cellar mold</name>
    <name type="synonym">Racodium cellare</name>
    <dbReference type="NCBI Taxonomy" id="395010"/>
    <lineage>
        <taxon>Eukaryota</taxon>
        <taxon>Fungi</taxon>
        <taxon>Dikarya</taxon>
        <taxon>Ascomycota</taxon>
        <taxon>Pezizomycotina</taxon>
        <taxon>Dothideomycetes</taxon>
        <taxon>Dothideomycetidae</taxon>
        <taxon>Mycosphaerellales</taxon>
        <taxon>Mycosphaerellaceae</taxon>
        <taxon>Zasmidium</taxon>
    </lineage>
</organism>
<evidence type="ECO:0000256" key="7">
    <source>
        <dbReference type="ARBA" id="ARBA00023136"/>
    </source>
</evidence>
<keyword evidence="6 8" id="KW-0496">Mitochondrion</keyword>
<keyword evidence="4 8" id="KW-0999">Mitochondrion inner membrane</keyword>
<comment type="function">
    <text evidence="1">Probable mitochondrial mRNA stabilization factor.</text>
</comment>
<evidence type="ECO:0000256" key="9">
    <source>
        <dbReference type="SAM" id="MobiDB-lite"/>
    </source>
</evidence>
<evidence type="ECO:0000256" key="3">
    <source>
        <dbReference type="ARBA" id="ARBA00010787"/>
    </source>
</evidence>
<dbReference type="Proteomes" id="UP001305779">
    <property type="component" value="Unassembled WGS sequence"/>
</dbReference>
<keyword evidence="5 8" id="KW-0809">Transit peptide</keyword>
<feature type="compositionally biased region" description="Low complexity" evidence="9">
    <location>
        <begin position="338"/>
        <end position="351"/>
    </location>
</feature>
<name>A0ABR0DYY8_ZASCE</name>
<dbReference type="PANTHER" id="PTHR28087">
    <property type="entry name" value="ATPASE SYNTHESIS PROTEIN 25, MITOCHONDRIAL"/>
    <property type="match status" value="1"/>
</dbReference>
<feature type="compositionally biased region" description="Acidic residues" evidence="9">
    <location>
        <begin position="312"/>
        <end position="322"/>
    </location>
</feature>
<comment type="subcellular location">
    <subcellularLocation>
        <location evidence="2 8">Mitochondrion inner membrane</location>
        <topology evidence="2 8">Peripheral membrane protein</topology>
        <orientation evidence="2 8">Matrix side</orientation>
    </subcellularLocation>
</comment>
<accession>A0ABR0DYY8</accession>
<feature type="region of interest" description="Disordered" evidence="9">
    <location>
        <begin position="52"/>
        <end position="88"/>
    </location>
</feature>
<comment type="similarity">
    <text evidence="3 8">Belongs to the ATP25 family.</text>
</comment>
<keyword evidence="11" id="KW-1185">Reference proteome</keyword>
<dbReference type="InterPro" id="IPR043519">
    <property type="entry name" value="NT_sf"/>
</dbReference>
<gene>
    <name evidence="10" type="ORF">PRZ48_014655</name>
</gene>
<feature type="compositionally biased region" description="Basic and acidic residues" evidence="9">
    <location>
        <begin position="302"/>
        <end position="311"/>
    </location>
</feature>
<reference evidence="10 11" key="1">
    <citation type="journal article" date="2023" name="G3 (Bethesda)">
        <title>A chromosome-level genome assembly of Zasmidium syzygii isolated from banana leaves.</title>
        <authorList>
            <person name="van Westerhoven A.C."/>
            <person name="Mehrabi R."/>
            <person name="Talebi R."/>
            <person name="Steentjes M.B.F."/>
            <person name="Corcolon B."/>
            <person name="Chong P.A."/>
            <person name="Kema G.H.J."/>
            <person name="Seidl M.F."/>
        </authorList>
    </citation>
    <scope>NUCLEOTIDE SEQUENCE [LARGE SCALE GENOMIC DNA]</scope>
    <source>
        <strain evidence="10 11">P124</strain>
    </source>
</reference>